<organism evidence="3 4">
    <name type="scientific">Effusibacillus consociatus</name>
    <dbReference type="NCBI Taxonomy" id="1117041"/>
    <lineage>
        <taxon>Bacteria</taxon>
        <taxon>Bacillati</taxon>
        <taxon>Bacillota</taxon>
        <taxon>Bacilli</taxon>
        <taxon>Bacillales</taxon>
        <taxon>Alicyclobacillaceae</taxon>
        <taxon>Effusibacillus</taxon>
    </lineage>
</organism>
<proteinExistence type="predicted"/>
<dbReference type="Proteomes" id="UP001596002">
    <property type="component" value="Unassembled WGS sequence"/>
</dbReference>
<dbReference type="RefSeq" id="WP_380027105.1">
    <property type="nucleotide sequence ID" value="NZ_JBHSHC010000115.1"/>
</dbReference>
<evidence type="ECO:0000313" key="3">
    <source>
        <dbReference type="EMBL" id="MFC4769042.1"/>
    </source>
</evidence>
<evidence type="ECO:0000256" key="1">
    <source>
        <dbReference type="SAM" id="Phobius"/>
    </source>
</evidence>
<keyword evidence="1" id="KW-0472">Membrane</keyword>
<dbReference type="InterPro" id="IPR016747">
    <property type="entry name" value="Phosphotransbutyrylase"/>
</dbReference>
<name>A0ABV9Q6C1_9BACL</name>
<evidence type="ECO:0000259" key="2">
    <source>
        <dbReference type="Pfam" id="PF04892"/>
    </source>
</evidence>
<dbReference type="PIRSF" id="PIRSF019083">
    <property type="entry name" value="UCP019083_VanZ"/>
    <property type="match status" value="1"/>
</dbReference>
<feature type="domain" description="VanZ-like" evidence="2">
    <location>
        <begin position="12"/>
        <end position="155"/>
    </location>
</feature>
<keyword evidence="4" id="KW-1185">Reference proteome</keyword>
<dbReference type="NCBIfam" id="NF037970">
    <property type="entry name" value="vanZ_1"/>
    <property type="match status" value="1"/>
</dbReference>
<dbReference type="Pfam" id="PF04892">
    <property type="entry name" value="VanZ"/>
    <property type="match status" value="1"/>
</dbReference>
<keyword evidence="1" id="KW-0812">Transmembrane</keyword>
<keyword evidence="1" id="KW-1133">Transmembrane helix</keyword>
<accession>A0ABV9Q6C1</accession>
<sequence>MSPRKWRLFIWLTITILFMLLIFVKSAEPYQEQDLKPQLSAWVPLSVLETLLPRIEFQYDKDLITWRQPYDMMEFLIRKAAHVSEFAILTLLWIRTFSHTRLTGPNSTWISGMISLLYALSDEWHQTFVPNRTGHLIDVGVDSIGIALVVVLVWIRFLKTGKS</sequence>
<gene>
    <name evidence="3" type="ORF">ACFO8Q_17030</name>
</gene>
<protein>
    <submittedName>
        <fullName evidence="3">VanZ family protein</fullName>
    </submittedName>
</protein>
<comment type="caution">
    <text evidence="3">The sequence shown here is derived from an EMBL/GenBank/DDBJ whole genome shotgun (WGS) entry which is preliminary data.</text>
</comment>
<dbReference type="InterPro" id="IPR006976">
    <property type="entry name" value="VanZ-like"/>
</dbReference>
<dbReference type="EMBL" id="JBHSHC010000115">
    <property type="protein sequence ID" value="MFC4769042.1"/>
    <property type="molecule type" value="Genomic_DNA"/>
</dbReference>
<reference evidence="4" key="1">
    <citation type="journal article" date="2019" name="Int. J. Syst. Evol. Microbiol.">
        <title>The Global Catalogue of Microorganisms (GCM) 10K type strain sequencing project: providing services to taxonomists for standard genome sequencing and annotation.</title>
        <authorList>
            <consortium name="The Broad Institute Genomics Platform"/>
            <consortium name="The Broad Institute Genome Sequencing Center for Infectious Disease"/>
            <person name="Wu L."/>
            <person name="Ma J."/>
        </authorList>
    </citation>
    <scope>NUCLEOTIDE SEQUENCE [LARGE SCALE GENOMIC DNA]</scope>
    <source>
        <strain evidence="4">WYCCWR 12678</strain>
    </source>
</reference>
<feature type="transmembrane region" description="Helical" evidence="1">
    <location>
        <begin position="141"/>
        <end position="158"/>
    </location>
</feature>
<evidence type="ECO:0000313" key="4">
    <source>
        <dbReference type="Proteomes" id="UP001596002"/>
    </source>
</evidence>